<proteinExistence type="predicted"/>
<accession>A0A4Z2I9J7</accession>
<name>A0A4Z2I9J7_9TELE</name>
<reference evidence="3 4" key="1">
    <citation type="submission" date="2019-03" db="EMBL/GenBank/DDBJ databases">
        <title>First draft genome of Liparis tanakae, snailfish: a comprehensive survey of snailfish specific genes.</title>
        <authorList>
            <person name="Kim W."/>
            <person name="Song I."/>
            <person name="Jeong J.-H."/>
            <person name="Kim D."/>
            <person name="Kim S."/>
            <person name="Ryu S."/>
            <person name="Song J.Y."/>
            <person name="Lee S.K."/>
        </authorList>
    </citation>
    <scope>NUCLEOTIDE SEQUENCE [LARGE SCALE GENOMIC DNA]</scope>
    <source>
        <tissue evidence="3">Muscle</tissue>
    </source>
</reference>
<keyword evidence="2" id="KW-0732">Signal</keyword>
<dbReference type="EMBL" id="SRLO01000111">
    <property type="protein sequence ID" value="TNN74696.1"/>
    <property type="molecule type" value="Genomic_DNA"/>
</dbReference>
<evidence type="ECO:0000313" key="4">
    <source>
        <dbReference type="Proteomes" id="UP000314294"/>
    </source>
</evidence>
<keyword evidence="4" id="KW-1185">Reference proteome</keyword>
<gene>
    <name evidence="3" type="ORF">EYF80_015014</name>
</gene>
<protein>
    <submittedName>
        <fullName evidence="3">Uncharacterized protein</fullName>
    </submittedName>
</protein>
<sequence length="249" mass="26260">MSALHPLITFLQLIILSTFSSPSSSSTSIPPFFLPLAHLLPMSVVNQKRITLSLSPSRCCLAFDEPGGWRRPSRREGNSEAVRSLRQFQAALATRFSTPMLLTGLTSSRGGCFSLKIEIQQSSTSSAAAAVRRADPVPSPRAGWLAGWHNSQTEGGGVFFPDISTAARCTAPEQAACLRDQPRTSTPPDGASRMSKGSLGGGSGCVASGTVCVSAPGGCTDQRKAKQQDFTKKSARGDAPKKKPNPALQ</sequence>
<feature type="chain" id="PRO_5021499941" evidence="2">
    <location>
        <begin position="26"/>
        <end position="249"/>
    </location>
</feature>
<evidence type="ECO:0000313" key="3">
    <source>
        <dbReference type="EMBL" id="TNN74696.1"/>
    </source>
</evidence>
<feature type="region of interest" description="Disordered" evidence="1">
    <location>
        <begin position="216"/>
        <end position="249"/>
    </location>
</feature>
<organism evidence="3 4">
    <name type="scientific">Liparis tanakae</name>
    <name type="common">Tanaka's snailfish</name>
    <dbReference type="NCBI Taxonomy" id="230148"/>
    <lineage>
        <taxon>Eukaryota</taxon>
        <taxon>Metazoa</taxon>
        <taxon>Chordata</taxon>
        <taxon>Craniata</taxon>
        <taxon>Vertebrata</taxon>
        <taxon>Euteleostomi</taxon>
        <taxon>Actinopterygii</taxon>
        <taxon>Neopterygii</taxon>
        <taxon>Teleostei</taxon>
        <taxon>Neoteleostei</taxon>
        <taxon>Acanthomorphata</taxon>
        <taxon>Eupercaria</taxon>
        <taxon>Perciformes</taxon>
        <taxon>Cottioidei</taxon>
        <taxon>Cottales</taxon>
        <taxon>Liparidae</taxon>
        <taxon>Liparis</taxon>
    </lineage>
</organism>
<feature type="compositionally biased region" description="Basic and acidic residues" evidence="1">
    <location>
        <begin position="221"/>
        <end position="241"/>
    </location>
</feature>
<feature type="region of interest" description="Disordered" evidence="1">
    <location>
        <begin position="174"/>
        <end position="202"/>
    </location>
</feature>
<dbReference type="Proteomes" id="UP000314294">
    <property type="component" value="Unassembled WGS sequence"/>
</dbReference>
<evidence type="ECO:0000256" key="1">
    <source>
        <dbReference type="SAM" id="MobiDB-lite"/>
    </source>
</evidence>
<evidence type="ECO:0000256" key="2">
    <source>
        <dbReference type="SAM" id="SignalP"/>
    </source>
</evidence>
<dbReference type="AlphaFoldDB" id="A0A4Z2I9J7"/>
<comment type="caution">
    <text evidence="3">The sequence shown here is derived from an EMBL/GenBank/DDBJ whole genome shotgun (WGS) entry which is preliminary data.</text>
</comment>
<feature type="signal peptide" evidence="2">
    <location>
        <begin position="1"/>
        <end position="25"/>
    </location>
</feature>